<gene>
    <name evidence="1" type="ORF">HAX54_024275</name>
</gene>
<accession>A0ABS8UZ63</accession>
<dbReference type="EMBL" id="JACEIK010002962">
    <property type="protein sequence ID" value="MCD9639627.1"/>
    <property type="molecule type" value="Genomic_DNA"/>
</dbReference>
<dbReference type="Proteomes" id="UP000823775">
    <property type="component" value="Unassembled WGS sequence"/>
</dbReference>
<organism evidence="1 2">
    <name type="scientific">Datura stramonium</name>
    <name type="common">Jimsonweed</name>
    <name type="synonym">Common thornapple</name>
    <dbReference type="NCBI Taxonomy" id="4076"/>
    <lineage>
        <taxon>Eukaryota</taxon>
        <taxon>Viridiplantae</taxon>
        <taxon>Streptophyta</taxon>
        <taxon>Embryophyta</taxon>
        <taxon>Tracheophyta</taxon>
        <taxon>Spermatophyta</taxon>
        <taxon>Magnoliopsida</taxon>
        <taxon>eudicotyledons</taxon>
        <taxon>Gunneridae</taxon>
        <taxon>Pentapetalae</taxon>
        <taxon>asterids</taxon>
        <taxon>lamiids</taxon>
        <taxon>Solanales</taxon>
        <taxon>Solanaceae</taxon>
        <taxon>Solanoideae</taxon>
        <taxon>Datureae</taxon>
        <taxon>Datura</taxon>
    </lineage>
</organism>
<proteinExistence type="predicted"/>
<evidence type="ECO:0000313" key="2">
    <source>
        <dbReference type="Proteomes" id="UP000823775"/>
    </source>
</evidence>
<reference evidence="1 2" key="1">
    <citation type="journal article" date="2021" name="BMC Genomics">
        <title>Datura genome reveals duplications of psychoactive alkaloid biosynthetic genes and high mutation rate following tissue culture.</title>
        <authorList>
            <person name="Rajewski A."/>
            <person name="Carter-House D."/>
            <person name="Stajich J."/>
            <person name="Litt A."/>
        </authorList>
    </citation>
    <scope>NUCLEOTIDE SEQUENCE [LARGE SCALE GENOMIC DNA]</scope>
    <source>
        <strain evidence="1">AR-01</strain>
    </source>
</reference>
<evidence type="ECO:0000313" key="1">
    <source>
        <dbReference type="EMBL" id="MCD9639627.1"/>
    </source>
</evidence>
<comment type="caution">
    <text evidence="1">The sequence shown here is derived from an EMBL/GenBank/DDBJ whole genome shotgun (WGS) entry which is preliminary data.</text>
</comment>
<protein>
    <submittedName>
        <fullName evidence="1">Uncharacterized protein</fullName>
    </submittedName>
</protein>
<keyword evidence="2" id="KW-1185">Reference proteome</keyword>
<name>A0ABS8UZ63_DATST</name>
<sequence>MIALLTCEKQSNSRKSIKFDVTPELKDVLSRMNRRVRSIYSNLPLNAMLIICTGHGDTAIVQRLRKILSEQTDASMSRENIVKLLEELQAQAEVGLCFIGVKH</sequence>